<reference evidence="2" key="1">
    <citation type="journal article" date="2023" name="Mol. Biol. Evol.">
        <title>Third-Generation Sequencing Reveals the Adaptive Role of the Epigenome in Three Deep-Sea Polychaetes.</title>
        <authorList>
            <person name="Perez M."/>
            <person name="Aroh O."/>
            <person name="Sun Y."/>
            <person name="Lan Y."/>
            <person name="Juniper S.K."/>
            <person name="Young C.R."/>
            <person name="Angers B."/>
            <person name="Qian P.Y."/>
        </authorList>
    </citation>
    <scope>NUCLEOTIDE SEQUENCE</scope>
    <source>
        <strain evidence="2">P08H-3</strain>
    </source>
</reference>
<dbReference type="EMBL" id="JAODUP010000182">
    <property type="protein sequence ID" value="KAK2157901.1"/>
    <property type="molecule type" value="Genomic_DNA"/>
</dbReference>
<evidence type="ECO:0000313" key="2">
    <source>
        <dbReference type="EMBL" id="KAK2157901.1"/>
    </source>
</evidence>
<feature type="compositionally biased region" description="Basic and acidic residues" evidence="1">
    <location>
        <begin position="245"/>
        <end position="257"/>
    </location>
</feature>
<sequence length="294" mass="32876">MCTKVTAVKHQSSSPPTPNQRENSTLVEQPVHPAAIKLAMRYHIQKICLSPHCADSLVLYLNSPAVSDGSMLLWDANRDGVMDESEVYTLPELLTDLSECEARHVHVIADQSYSGELSRAFRRSKKHSNVVVYASSRDNQYSYGNEFSKAWTATNHTRQCMKHVFREAKKKSRFSTPVLHSGESSSNINIFGAPCDVIPPFTRDELKDNYLGCQNLPTALWVMKFLDGSPRKTPRLAPIGVSQLFDKEDGSDRKEEGTDSSGAVEETVGKSSKISRENESYDLLDEDKYGPRES</sequence>
<name>A0AAD9N7I6_9ANNE</name>
<organism evidence="2 3">
    <name type="scientific">Paralvinella palmiformis</name>
    <dbReference type="NCBI Taxonomy" id="53620"/>
    <lineage>
        <taxon>Eukaryota</taxon>
        <taxon>Metazoa</taxon>
        <taxon>Spiralia</taxon>
        <taxon>Lophotrochozoa</taxon>
        <taxon>Annelida</taxon>
        <taxon>Polychaeta</taxon>
        <taxon>Sedentaria</taxon>
        <taxon>Canalipalpata</taxon>
        <taxon>Terebellida</taxon>
        <taxon>Terebelliformia</taxon>
        <taxon>Alvinellidae</taxon>
        <taxon>Paralvinella</taxon>
    </lineage>
</organism>
<evidence type="ECO:0000256" key="1">
    <source>
        <dbReference type="SAM" id="MobiDB-lite"/>
    </source>
</evidence>
<comment type="caution">
    <text evidence="2">The sequence shown here is derived from an EMBL/GenBank/DDBJ whole genome shotgun (WGS) entry which is preliminary data.</text>
</comment>
<evidence type="ECO:0000313" key="3">
    <source>
        <dbReference type="Proteomes" id="UP001208570"/>
    </source>
</evidence>
<feature type="region of interest" description="Disordered" evidence="1">
    <location>
        <begin position="236"/>
        <end position="294"/>
    </location>
</feature>
<feature type="region of interest" description="Disordered" evidence="1">
    <location>
        <begin position="1"/>
        <end position="25"/>
    </location>
</feature>
<dbReference type="PROSITE" id="PS00018">
    <property type="entry name" value="EF_HAND_1"/>
    <property type="match status" value="1"/>
</dbReference>
<proteinExistence type="predicted"/>
<protein>
    <submittedName>
        <fullName evidence="2">Uncharacterized protein</fullName>
    </submittedName>
</protein>
<dbReference type="Proteomes" id="UP001208570">
    <property type="component" value="Unassembled WGS sequence"/>
</dbReference>
<gene>
    <name evidence="2" type="ORF">LSH36_182g06005</name>
</gene>
<accession>A0AAD9N7I6</accession>
<dbReference type="PANTHER" id="PTHR35842:SF1">
    <property type="entry name" value="SI:CH211-67E16.11"/>
    <property type="match status" value="1"/>
</dbReference>
<feature type="compositionally biased region" description="Polar residues" evidence="1">
    <location>
        <begin position="9"/>
        <end position="25"/>
    </location>
</feature>
<keyword evidence="3" id="KW-1185">Reference proteome</keyword>
<dbReference type="InterPro" id="IPR018247">
    <property type="entry name" value="EF_Hand_1_Ca_BS"/>
</dbReference>
<dbReference type="AlphaFoldDB" id="A0AAD9N7I6"/>
<dbReference type="PANTHER" id="PTHR35842">
    <property type="entry name" value="SI:CH211-67E16.11"/>
    <property type="match status" value="1"/>
</dbReference>